<dbReference type="Pfam" id="PF01636">
    <property type="entry name" value="APH"/>
    <property type="match status" value="1"/>
</dbReference>
<proteinExistence type="predicted"/>
<evidence type="ECO:0000259" key="1">
    <source>
        <dbReference type="Pfam" id="PF01636"/>
    </source>
</evidence>
<dbReference type="RefSeq" id="WP_108639684.1">
    <property type="nucleotide sequence ID" value="NZ_QCYG01000002.1"/>
</dbReference>
<dbReference type="Gene3D" id="3.90.1200.10">
    <property type="match status" value="1"/>
</dbReference>
<dbReference type="GO" id="GO:0016740">
    <property type="term" value="F:transferase activity"/>
    <property type="evidence" value="ECO:0007669"/>
    <property type="project" value="UniProtKB-KW"/>
</dbReference>
<evidence type="ECO:0000313" key="3">
    <source>
        <dbReference type="Proteomes" id="UP000244817"/>
    </source>
</evidence>
<dbReference type="InterPro" id="IPR002575">
    <property type="entry name" value="Aminoglycoside_PTrfase"/>
</dbReference>
<dbReference type="AlphaFoldDB" id="A0A2T7FZP4"/>
<name>A0A2T7FZP4_9RHOB</name>
<dbReference type="SUPFAM" id="SSF56112">
    <property type="entry name" value="Protein kinase-like (PK-like)"/>
    <property type="match status" value="1"/>
</dbReference>
<reference evidence="2 3" key="1">
    <citation type="submission" date="2018-04" db="EMBL/GenBank/DDBJ databases">
        <title>Pelagivirga bohaiensis gen. nov., sp. nov., a bacterium isolated from the Bohai Sea.</title>
        <authorList>
            <person name="Ji X."/>
        </authorList>
    </citation>
    <scope>NUCLEOTIDE SEQUENCE [LARGE SCALE GENOMIC DNA]</scope>
    <source>
        <strain evidence="2 3">BH-SD16</strain>
    </source>
</reference>
<evidence type="ECO:0000313" key="2">
    <source>
        <dbReference type="EMBL" id="PVA07642.1"/>
    </source>
</evidence>
<dbReference type="OrthoDB" id="9809275at2"/>
<comment type="caution">
    <text evidence="2">The sequence shown here is derived from an EMBL/GenBank/DDBJ whole genome shotgun (WGS) entry which is preliminary data.</text>
</comment>
<protein>
    <submittedName>
        <fullName evidence="2">Phosphotransferase</fullName>
    </submittedName>
</protein>
<dbReference type="InterPro" id="IPR011009">
    <property type="entry name" value="Kinase-like_dom_sf"/>
</dbReference>
<gene>
    <name evidence="2" type="ORF">DC363_03145</name>
</gene>
<keyword evidence="2" id="KW-0808">Transferase</keyword>
<feature type="domain" description="Aminoglycoside phosphotransferase" evidence="1">
    <location>
        <begin position="23"/>
        <end position="248"/>
    </location>
</feature>
<accession>A0A2T7FZP4</accession>
<dbReference type="Gene3D" id="3.30.200.20">
    <property type="entry name" value="Phosphorylase Kinase, domain 1"/>
    <property type="match status" value="1"/>
</dbReference>
<sequence>MSAREALVQDWLAGSPWAAWQHSPITGDASARRYLRLTDPTGGTVILMDAPPDLCGSQNRFAQMADHLRGLGLAAPEVLAFDDTLGVMVLEDLGPTDFARHLRHTPQDERPLYEAGVDVLKAIGAAPPPSGLDVMTPQVGGAMIDLAFDWAAQDDSASLRQDITAILTRLLQSVSPAPATLSLRDFHAENLIWRPEQAGGLRIGLLDFQDAFVTHPAYDLASLLRDARRDVDPSLVAPLLARLGPDHTAAFHIMAVQRNLRILGIFNRLARRDAKPGYLALVPRVRAHLATDLRTPYLAPLAPLVDHAFGLNIGAA</sequence>
<organism evidence="2 3">
    <name type="scientific">Thalassorhabdomicrobium marinisediminis</name>
    <dbReference type="NCBI Taxonomy" id="2170577"/>
    <lineage>
        <taxon>Bacteria</taxon>
        <taxon>Pseudomonadati</taxon>
        <taxon>Pseudomonadota</taxon>
        <taxon>Alphaproteobacteria</taxon>
        <taxon>Rhodobacterales</taxon>
        <taxon>Paracoccaceae</taxon>
        <taxon>Thalassorhabdomicrobium</taxon>
    </lineage>
</organism>
<keyword evidence="3" id="KW-1185">Reference proteome</keyword>
<dbReference type="EMBL" id="QCYG01000002">
    <property type="protein sequence ID" value="PVA07642.1"/>
    <property type="molecule type" value="Genomic_DNA"/>
</dbReference>
<dbReference type="Proteomes" id="UP000244817">
    <property type="component" value="Unassembled WGS sequence"/>
</dbReference>